<dbReference type="AlphaFoldDB" id="A0AAD7D7U2"/>
<evidence type="ECO:0000313" key="1">
    <source>
        <dbReference type="EMBL" id="KAJ7683354.1"/>
    </source>
</evidence>
<accession>A0AAD7D7U2</accession>
<name>A0AAD7D7U2_MYCRO</name>
<feature type="non-terminal residue" evidence="1">
    <location>
        <position position="142"/>
    </location>
</feature>
<comment type="caution">
    <text evidence="1">The sequence shown here is derived from an EMBL/GenBank/DDBJ whole genome shotgun (WGS) entry which is preliminary data.</text>
</comment>
<dbReference type="Proteomes" id="UP001221757">
    <property type="component" value="Unassembled WGS sequence"/>
</dbReference>
<protein>
    <submittedName>
        <fullName evidence="1">Uncharacterized protein</fullName>
    </submittedName>
</protein>
<keyword evidence="2" id="KW-1185">Reference proteome</keyword>
<sequence length="142" mass="16566">YKKKTKSKVADSVYTYTFYCAQLKGEETKNHLAADPKKRRARMKMDRFACDGWLHITVDDAEISVVTVRMTHHRCHTPYLDISISNEIKETVENLKHLTAAKVGPRLCLIYIVVNFVSQIWEAVLKGNPETELNEKQIYRHW</sequence>
<feature type="non-terminal residue" evidence="1">
    <location>
        <position position="1"/>
    </location>
</feature>
<evidence type="ECO:0000313" key="2">
    <source>
        <dbReference type="Proteomes" id="UP001221757"/>
    </source>
</evidence>
<gene>
    <name evidence="1" type="ORF">B0H17DRAFT_834078</name>
</gene>
<proteinExistence type="predicted"/>
<reference evidence="1" key="1">
    <citation type="submission" date="2023-03" db="EMBL/GenBank/DDBJ databases">
        <title>Massive genome expansion in bonnet fungi (Mycena s.s.) driven by repeated elements and novel gene families across ecological guilds.</title>
        <authorList>
            <consortium name="Lawrence Berkeley National Laboratory"/>
            <person name="Harder C.B."/>
            <person name="Miyauchi S."/>
            <person name="Viragh M."/>
            <person name="Kuo A."/>
            <person name="Thoen E."/>
            <person name="Andreopoulos B."/>
            <person name="Lu D."/>
            <person name="Skrede I."/>
            <person name="Drula E."/>
            <person name="Henrissat B."/>
            <person name="Morin E."/>
            <person name="Kohler A."/>
            <person name="Barry K."/>
            <person name="LaButti K."/>
            <person name="Morin E."/>
            <person name="Salamov A."/>
            <person name="Lipzen A."/>
            <person name="Mereny Z."/>
            <person name="Hegedus B."/>
            <person name="Baldrian P."/>
            <person name="Stursova M."/>
            <person name="Weitz H."/>
            <person name="Taylor A."/>
            <person name="Grigoriev I.V."/>
            <person name="Nagy L.G."/>
            <person name="Martin F."/>
            <person name="Kauserud H."/>
        </authorList>
    </citation>
    <scope>NUCLEOTIDE SEQUENCE</scope>
    <source>
        <strain evidence="1">CBHHK067</strain>
    </source>
</reference>
<organism evidence="1 2">
    <name type="scientific">Mycena rosella</name>
    <name type="common">Pink bonnet</name>
    <name type="synonym">Agaricus rosellus</name>
    <dbReference type="NCBI Taxonomy" id="1033263"/>
    <lineage>
        <taxon>Eukaryota</taxon>
        <taxon>Fungi</taxon>
        <taxon>Dikarya</taxon>
        <taxon>Basidiomycota</taxon>
        <taxon>Agaricomycotina</taxon>
        <taxon>Agaricomycetes</taxon>
        <taxon>Agaricomycetidae</taxon>
        <taxon>Agaricales</taxon>
        <taxon>Marasmiineae</taxon>
        <taxon>Mycenaceae</taxon>
        <taxon>Mycena</taxon>
    </lineage>
</organism>
<dbReference type="EMBL" id="JARKIE010000109">
    <property type="protein sequence ID" value="KAJ7683354.1"/>
    <property type="molecule type" value="Genomic_DNA"/>
</dbReference>